<evidence type="ECO:0000256" key="5">
    <source>
        <dbReference type="ARBA" id="ARBA00022692"/>
    </source>
</evidence>
<comment type="similarity">
    <text evidence="2">Belongs to the autoinducer-2 exporter (AI-2E) (TC 2.A.86) family.</text>
</comment>
<feature type="transmembrane region" description="Helical" evidence="8">
    <location>
        <begin position="329"/>
        <end position="350"/>
    </location>
</feature>
<organism evidence="9 10">
    <name type="scientific">Methylocella silvestris</name>
    <dbReference type="NCBI Taxonomy" id="199596"/>
    <lineage>
        <taxon>Bacteria</taxon>
        <taxon>Pseudomonadati</taxon>
        <taxon>Pseudomonadota</taxon>
        <taxon>Alphaproteobacteria</taxon>
        <taxon>Hyphomicrobiales</taxon>
        <taxon>Beijerinckiaceae</taxon>
        <taxon>Methylocella</taxon>
    </lineage>
</organism>
<keyword evidence="5 8" id="KW-0812">Transmembrane</keyword>
<keyword evidence="4" id="KW-1003">Cell membrane</keyword>
<keyword evidence="7 8" id="KW-0472">Membrane</keyword>
<proteinExistence type="inferred from homology"/>
<evidence type="ECO:0000256" key="2">
    <source>
        <dbReference type="ARBA" id="ARBA00009773"/>
    </source>
</evidence>
<dbReference type="GO" id="GO:0005886">
    <property type="term" value="C:plasma membrane"/>
    <property type="evidence" value="ECO:0007669"/>
    <property type="project" value="UniProtKB-SubCell"/>
</dbReference>
<feature type="transmembrane region" description="Helical" evidence="8">
    <location>
        <begin position="227"/>
        <end position="247"/>
    </location>
</feature>
<dbReference type="Proteomes" id="UP000236286">
    <property type="component" value="Unassembled WGS sequence"/>
</dbReference>
<sequence length="382" mass="41185">MRLEWQIGFWLGALVLFVLLLWLFSGVLLPFAAALALGYLLNPVADRLERLGLNRLGATLLIMAGFILILALILVLVMPAFWRQLSSFLQALPDYAVRLEDLAADFGARFAQDHGGSILEKLGFGKETSTDLRNSTSDLVNQAAQWAGAFVKSIWSSGAALISVVSLLVLTPVVAFYMLLDWDKMIATVDSLVPLRHRGTVRELAREIDAALAGFLRGQSLVCLFLGLWYGVGLSLIGLNFGLLIGITAGFLSFIPYVGSLTALVLSAVIAIVQGWPEWRLTIMAIGVVVSGQFLEGNILSPKLVGGSVGLHPVWLIFALLAFGSLFGFTGLIIAVPCAAAFGVILRFAVRRYRSSKLYTELEGPGSKILIEAPGGSFKETS</sequence>
<feature type="transmembrane region" description="Helical" evidence="8">
    <location>
        <begin position="60"/>
        <end position="82"/>
    </location>
</feature>
<keyword evidence="3" id="KW-0813">Transport</keyword>
<evidence type="ECO:0000256" key="7">
    <source>
        <dbReference type="ARBA" id="ARBA00023136"/>
    </source>
</evidence>
<accession>A0A2J7TJ84</accession>
<dbReference type="OrthoDB" id="5792512at2"/>
<comment type="subcellular location">
    <subcellularLocation>
        <location evidence="1">Cell membrane</location>
        <topology evidence="1">Multi-pass membrane protein</topology>
    </subcellularLocation>
</comment>
<feature type="transmembrane region" description="Helical" evidence="8">
    <location>
        <begin position="7"/>
        <end position="40"/>
    </location>
</feature>
<dbReference type="Pfam" id="PF01594">
    <property type="entry name" value="AI-2E_transport"/>
    <property type="match status" value="1"/>
</dbReference>
<evidence type="ECO:0000313" key="9">
    <source>
        <dbReference type="EMBL" id="PNG26831.1"/>
    </source>
</evidence>
<comment type="caution">
    <text evidence="9">The sequence shown here is derived from an EMBL/GenBank/DDBJ whole genome shotgun (WGS) entry which is preliminary data.</text>
</comment>
<protein>
    <submittedName>
        <fullName evidence="9">AI-2E family transporter</fullName>
    </submittedName>
</protein>
<dbReference type="RefSeq" id="WP_102842797.1">
    <property type="nucleotide sequence ID" value="NZ_PDZR01000004.1"/>
</dbReference>
<gene>
    <name evidence="9" type="ORF">CR492_05765</name>
</gene>
<name>A0A2J7TJ84_METSI</name>
<dbReference type="EMBL" id="PDZR01000004">
    <property type="protein sequence ID" value="PNG26831.1"/>
    <property type="molecule type" value="Genomic_DNA"/>
</dbReference>
<dbReference type="AlphaFoldDB" id="A0A2J7TJ84"/>
<evidence type="ECO:0000313" key="10">
    <source>
        <dbReference type="Proteomes" id="UP000236286"/>
    </source>
</evidence>
<dbReference type="InterPro" id="IPR002549">
    <property type="entry name" value="AI-2E-like"/>
</dbReference>
<dbReference type="PANTHER" id="PTHR21716">
    <property type="entry name" value="TRANSMEMBRANE PROTEIN"/>
    <property type="match status" value="1"/>
</dbReference>
<dbReference type="GO" id="GO:0055085">
    <property type="term" value="P:transmembrane transport"/>
    <property type="evidence" value="ECO:0007669"/>
    <property type="project" value="TreeGrafter"/>
</dbReference>
<dbReference type="PANTHER" id="PTHR21716:SF53">
    <property type="entry name" value="PERMEASE PERM-RELATED"/>
    <property type="match status" value="1"/>
</dbReference>
<evidence type="ECO:0000256" key="6">
    <source>
        <dbReference type="ARBA" id="ARBA00022989"/>
    </source>
</evidence>
<evidence type="ECO:0000256" key="4">
    <source>
        <dbReference type="ARBA" id="ARBA00022475"/>
    </source>
</evidence>
<feature type="transmembrane region" description="Helical" evidence="8">
    <location>
        <begin position="159"/>
        <end position="180"/>
    </location>
</feature>
<evidence type="ECO:0000256" key="1">
    <source>
        <dbReference type="ARBA" id="ARBA00004651"/>
    </source>
</evidence>
<keyword evidence="6 8" id="KW-1133">Transmembrane helix</keyword>
<feature type="transmembrane region" description="Helical" evidence="8">
    <location>
        <begin position="254"/>
        <end position="273"/>
    </location>
</feature>
<evidence type="ECO:0000256" key="8">
    <source>
        <dbReference type="SAM" id="Phobius"/>
    </source>
</evidence>
<evidence type="ECO:0000256" key="3">
    <source>
        <dbReference type="ARBA" id="ARBA00022448"/>
    </source>
</evidence>
<reference evidence="9 10" key="1">
    <citation type="submission" date="2017-10" db="EMBL/GenBank/DDBJ databases">
        <title>Genome announcement of Methylocella silvestris TVC from permafrost.</title>
        <authorList>
            <person name="Wang J."/>
            <person name="Geng K."/>
            <person name="Ul-Haque F."/>
            <person name="Crombie A.T."/>
            <person name="Street L.E."/>
            <person name="Wookey P.A."/>
            <person name="Murrell J.C."/>
            <person name="Pratscher J."/>
        </authorList>
    </citation>
    <scope>NUCLEOTIDE SEQUENCE [LARGE SCALE GENOMIC DNA]</scope>
    <source>
        <strain evidence="9 10">TVC</strain>
    </source>
</reference>